<feature type="domain" description="Glycosyl transferase family 51" evidence="19">
    <location>
        <begin position="96"/>
        <end position="282"/>
    </location>
</feature>
<evidence type="ECO:0000256" key="3">
    <source>
        <dbReference type="ARBA" id="ARBA00022670"/>
    </source>
</evidence>
<dbReference type="RefSeq" id="WP_319023845.1">
    <property type="nucleotide sequence ID" value="NZ_JAGIKX010000037.1"/>
</dbReference>
<evidence type="ECO:0000313" key="20">
    <source>
        <dbReference type="EMBL" id="MBP2258813.1"/>
    </source>
</evidence>
<dbReference type="PANTHER" id="PTHR32282:SF32">
    <property type="entry name" value="PENICILLIN-BINDING PROTEIN 2A"/>
    <property type="match status" value="1"/>
</dbReference>
<dbReference type="InterPro" id="IPR023346">
    <property type="entry name" value="Lysozyme-like_dom_sf"/>
</dbReference>
<protein>
    <submittedName>
        <fullName evidence="20">Penicillin-binding protein</fullName>
    </submittedName>
</protein>
<evidence type="ECO:0000256" key="13">
    <source>
        <dbReference type="ARBA" id="ARBA00023316"/>
    </source>
</evidence>
<comment type="catalytic activity">
    <reaction evidence="15">
        <text>[GlcNAc-(1-&gt;4)-Mur2Ac(oyl-L-Ala-gamma-D-Glu-L-Lys-D-Ala-D-Ala)](n)-di-trans,octa-cis-undecaprenyl diphosphate + beta-D-GlcNAc-(1-&gt;4)-Mur2Ac(oyl-L-Ala-gamma-D-Glu-L-Lys-D-Ala-D-Ala)-di-trans,octa-cis-undecaprenyl diphosphate = [GlcNAc-(1-&gt;4)-Mur2Ac(oyl-L-Ala-gamma-D-Glu-L-Lys-D-Ala-D-Ala)](n+1)-di-trans,octa-cis-undecaprenyl diphosphate + di-trans,octa-cis-undecaprenyl diphosphate + H(+)</text>
        <dbReference type="Rhea" id="RHEA:23708"/>
        <dbReference type="Rhea" id="RHEA-COMP:9602"/>
        <dbReference type="Rhea" id="RHEA-COMP:9603"/>
        <dbReference type="ChEBI" id="CHEBI:15378"/>
        <dbReference type="ChEBI" id="CHEBI:58405"/>
        <dbReference type="ChEBI" id="CHEBI:60033"/>
        <dbReference type="ChEBI" id="CHEBI:78435"/>
        <dbReference type="EC" id="2.4.99.28"/>
    </reaction>
</comment>
<feature type="domain" description="Penicillin-binding protein transpeptidase" evidence="18">
    <location>
        <begin position="413"/>
        <end position="656"/>
    </location>
</feature>
<evidence type="ECO:0000259" key="19">
    <source>
        <dbReference type="Pfam" id="PF00912"/>
    </source>
</evidence>
<dbReference type="InterPro" id="IPR050396">
    <property type="entry name" value="Glycosyltr_51/Transpeptidase"/>
</dbReference>
<proteinExistence type="predicted"/>
<keyword evidence="21" id="KW-1185">Reference proteome</keyword>
<dbReference type="InterPro" id="IPR001264">
    <property type="entry name" value="Glyco_trans_51"/>
</dbReference>
<keyword evidence="2" id="KW-0121">Carboxypeptidase</keyword>
<evidence type="ECO:0000256" key="1">
    <source>
        <dbReference type="ARBA" id="ARBA00022475"/>
    </source>
</evidence>
<evidence type="ECO:0000256" key="12">
    <source>
        <dbReference type="ARBA" id="ARBA00023268"/>
    </source>
</evidence>
<organism evidence="20 21">
    <name type="scientific">Virgibacillus alimentarius</name>
    <dbReference type="NCBI Taxonomy" id="698769"/>
    <lineage>
        <taxon>Bacteria</taxon>
        <taxon>Bacillati</taxon>
        <taxon>Bacillota</taxon>
        <taxon>Bacilli</taxon>
        <taxon>Bacillales</taxon>
        <taxon>Bacillaceae</taxon>
        <taxon>Virgibacillus</taxon>
    </lineage>
</organism>
<dbReference type="Pfam" id="PF00905">
    <property type="entry name" value="Transpeptidase"/>
    <property type="match status" value="1"/>
</dbReference>
<keyword evidence="11 17" id="KW-0472">Membrane</keyword>
<evidence type="ECO:0000256" key="11">
    <source>
        <dbReference type="ARBA" id="ARBA00023136"/>
    </source>
</evidence>
<keyword evidence="7" id="KW-0378">Hydrolase</keyword>
<dbReference type="InterPro" id="IPR001460">
    <property type="entry name" value="PCN-bd_Tpept"/>
</dbReference>
<keyword evidence="12" id="KW-0511">Multifunctional enzyme</keyword>
<dbReference type="SUPFAM" id="SSF56601">
    <property type="entry name" value="beta-lactamase/transpeptidase-like"/>
    <property type="match status" value="1"/>
</dbReference>
<dbReference type="Pfam" id="PF00912">
    <property type="entry name" value="Transgly"/>
    <property type="match status" value="1"/>
</dbReference>
<evidence type="ECO:0000256" key="16">
    <source>
        <dbReference type="SAM" id="MobiDB-lite"/>
    </source>
</evidence>
<evidence type="ECO:0000256" key="6">
    <source>
        <dbReference type="ARBA" id="ARBA00022692"/>
    </source>
</evidence>
<evidence type="ECO:0000256" key="7">
    <source>
        <dbReference type="ARBA" id="ARBA00022801"/>
    </source>
</evidence>
<evidence type="ECO:0000256" key="8">
    <source>
        <dbReference type="ARBA" id="ARBA00022960"/>
    </source>
</evidence>
<feature type="transmembrane region" description="Helical" evidence="17">
    <location>
        <begin position="33"/>
        <end position="61"/>
    </location>
</feature>
<dbReference type="Gene3D" id="3.90.1310.40">
    <property type="match status" value="1"/>
</dbReference>
<evidence type="ECO:0000256" key="10">
    <source>
        <dbReference type="ARBA" id="ARBA00022989"/>
    </source>
</evidence>
<keyword evidence="8" id="KW-0133">Cell shape</keyword>
<dbReference type="Proteomes" id="UP001519294">
    <property type="component" value="Unassembled WGS sequence"/>
</dbReference>
<comment type="caution">
    <text evidence="20">The sequence shown here is derived from an EMBL/GenBank/DDBJ whole genome shotgun (WGS) entry which is preliminary data.</text>
</comment>
<dbReference type="Gene3D" id="1.10.3810.10">
    <property type="entry name" value="Biosynthetic peptidoglycan transglycosylase-like"/>
    <property type="match status" value="1"/>
</dbReference>
<dbReference type="InterPro" id="IPR012338">
    <property type="entry name" value="Beta-lactam/transpept-like"/>
</dbReference>
<evidence type="ECO:0000313" key="21">
    <source>
        <dbReference type="Proteomes" id="UP001519294"/>
    </source>
</evidence>
<accession>A0ABS4SBC7</accession>
<reference evidence="20 21" key="1">
    <citation type="submission" date="2021-03" db="EMBL/GenBank/DDBJ databases">
        <title>Genomic Encyclopedia of Type Strains, Phase IV (KMG-IV): sequencing the most valuable type-strain genomes for metagenomic binning, comparative biology and taxonomic classification.</title>
        <authorList>
            <person name="Goeker M."/>
        </authorList>
    </citation>
    <scope>NUCLEOTIDE SEQUENCE [LARGE SCALE GENOMIC DNA]</scope>
    <source>
        <strain evidence="20 21">DSM 25790</strain>
    </source>
</reference>
<evidence type="ECO:0000259" key="18">
    <source>
        <dbReference type="Pfam" id="PF00905"/>
    </source>
</evidence>
<comment type="catalytic activity">
    <reaction evidence="14">
        <text>Preferential cleavage: (Ac)2-L-Lys-D-Ala-|-D-Ala. Also transpeptidation of peptidyl-alanyl moieties that are N-acyl substituents of D-alanine.</text>
        <dbReference type="EC" id="3.4.16.4"/>
    </reaction>
</comment>
<feature type="region of interest" description="Disordered" evidence="16">
    <location>
        <begin position="755"/>
        <end position="775"/>
    </location>
</feature>
<evidence type="ECO:0000256" key="4">
    <source>
        <dbReference type="ARBA" id="ARBA00022676"/>
    </source>
</evidence>
<keyword evidence="5" id="KW-0808">Transferase</keyword>
<keyword evidence="13" id="KW-0961">Cell wall biogenesis/degradation</keyword>
<name>A0ABS4SBC7_9BACI</name>
<dbReference type="InterPro" id="IPR036950">
    <property type="entry name" value="PBP_transglycosylase"/>
</dbReference>
<evidence type="ECO:0000256" key="15">
    <source>
        <dbReference type="ARBA" id="ARBA00049902"/>
    </source>
</evidence>
<evidence type="ECO:0000256" key="2">
    <source>
        <dbReference type="ARBA" id="ARBA00022645"/>
    </source>
</evidence>
<keyword evidence="6 17" id="KW-0812">Transmembrane</keyword>
<keyword evidence="9" id="KW-0573">Peptidoglycan synthesis</keyword>
<evidence type="ECO:0000256" key="14">
    <source>
        <dbReference type="ARBA" id="ARBA00034000"/>
    </source>
</evidence>
<evidence type="ECO:0000256" key="5">
    <source>
        <dbReference type="ARBA" id="ARBA00022679"/>
    </source>
</evidence>
<evidence type="ECO:0000256" key="17">
    <source>
        <dbReference type="SAM" id="Phobius"/>
    </source>
</evidence>
<dbReference type="SUPFAM" id="SSF53955">
    <property type="entry name" value="Lysozyme-like"/>
    <property type="match status" value="1"/>
</dbReference>
<dbReference type="Gene3D" id="3.40.710.10">
    <property type="entry name" value="DD-peptidase/beta-lactamase superfamily"/>
    <property type="match status" value="1"/>
</dbReference>
<dbReference type="EMBL" id="JAGIKX010000037">
    <property type="protein sequence ID" value="MBP2258813.1"/>
    <property type="molecule type" value="Genomic_DNA"/>
</dbReference>
<keyword evidence="10 17" id="KW-1133">Transmembrane helix</keyword>
<keyword evidence="3" id="KW-0645">Protease</keyword>
<sequence>MDLKETLRRYYTKIKSIVKNEKLQKNFRITYDIMWNIILLLLLTAFIGLFFIGGMGAGYFASLVKDEPIRSYENMKKDIYNYEETSKLYFSDGKYYGDVRSDIYREEVSLDQVSDTLINAVIATEDQYFNEHEGVVPKAIVRAIVQEVTNSNVKTGGSTLTQQLIKNQILTNEVSFDRKAKEILLALRLENFFTKDQILEAYLNIIPYGREASGGNVAGVQTAAKGIFGVDAEDANLPQAAFLAGLPQSPSYYTPFTNEGKLKDKENLQPGLNRMKTVLNRMYEEGYITKKEYKKAIDYDIIDDFIEKPKKNPQKSYFADEVQKRAKFILKNILAKKDGYTKEDLKSDQKLNKQYTKYADRALRRNGYKIHTTIDKEIYNKFQEVVKNYQHFGPDITAIDENGEEITDPVQAGAVLIENHTGKIISFVGGRDYSKENQVNFATQSKRSNGSTMKPILTYAPAFEEGIIQPGTPLADFKMPSDGWLPDNYAKGEHGLVSAREALTNSYNIPVVRVYKQLIDGNLGKKYMEKMGITTISDDEYTFPSLSIGGTTHGVTVEENTNAFSTFGNDGKFRNAYMIEKITTSDGEVIYKHESEPVKVFSPETAYLTLDIMRDVINKGTGTYIKSQLKHNDVDWAGKTGTSNDYKDAWFVGTNPNVTFGAWIGYDSNHGLDDCPGCSLSYSQRNMKLWTELINSASEINPDLVTPKEKFKRPNGIVERSYCAPSGKLPTDLCRKAKLVKADLFNEKYVPTEKDDSLISGKSEKSKRKKPKKGNGVLFNRDFLEEHGYDELDDLSKLFPQKD</sequence>
<keyword evidence="1" id="KW-1003">Cell membrane</keyword>
<evidence type="ECO:0000256" key="9">
    <source>
        <dbReference type="ARBA" id="ARBA00022984"/>
    </source>
</evidence>
<gene>
    <name evidence="20" type="ORF">J2Z81_002798</name>
</gene>
<keyword evidence="4" id="KW-0328">Glycosyltransferase</keyword>
<dbReference type="PANTHER" id="PTHR32282">
    <property type="entry name" value="BINDING PROTEIN TRANSPEPTIDASE, PUTATIVE-RELATED"/>
    <property type="match status" value="1"/>
</dbReference>